<name>A0ABP1YXV7_YERAL</name>
<sequence length="31" mass="3406">MCENQIKEKATLAGGLFCFMAVMGSFEASYK</sequence>
<evidence type="ECO:0000256" key="1">
    <source>
        <dbReference type="SAM" id="Phobius"/>
    </source>
</evidence>
<comment type="caution">
    <text evidence="2">The sequence shown here is derived from an EMBL/GenBank/DDBJ whole genome shotgun (WGS) entry which is preliminary data.</text>
</comment>
<evidence type="ECO:0000313" key="3">
    <source>
        <dbReference type="Proteomes" id="UP000038647"/>
    </source>
</evidence>
<keyword evidence="3" id="KW-1185">Reference proteome</keyword>
<dbReference type="Proteomes" id="UP000038647">
    <property type="component" value="Unassembled WGS sequence"/>
</dbReference>
<organism evidence="2 3">
    <name type="scientific">Yersinia aldovae</name>
    <dbReference type="NCBI Taxonomy" id="29483"/>
    <lineage>
        <taxon>Bacteria</taxon>
        <taxon>Pseudomonadati</taxon>
        <taxon>Pseudomonadota</taxon>
        <taxon>Gammaproteobacteria</taxon>
        <taxon>Enterobacterales</taxon>
        <taxon>Yersiniaceae</taxon>
        <taxon>Yersinia</taxon>
    </lineage>
</organism>
<dbReference type="EMBL" id="CQEH01000026">
    <property type="protein sequence ID" value="CNL68777.1"/>
    <property type="molecule type" value="Genomic_DNA"/>
</dbReference>
<reference evidence="2 3" key="1">
    <citation type="submission" date="2015-03" db="EMBL/GenBank/DDBJ databases">
        <authorList>
            <consortium name="Pathogen Informatics"/>
            <person name="Murphy D."/>
        </authorList>
    </citation>
    <scope>NUCLEOTIDE SEQUENCE [LARGE SCALE GENOMIC DNA]</scope>
    <source>
        <strain evidence="2 3">IP08791</strain>
    </source>
</reference>
<keyword evidence="1" id="KW-0812">Transmembrane</keyword>
<keyword evidence="1" id="KW-1133">Transmembrane helix</keyword>
<feature type="transmembrane region" description="Helical" evidence="1">
    <location>
        <begin position="12"/>
        <end position="30"/>
    </location>
</feature>
<protein>
    <submittedName>
        <fullName evidence="2">Uncharacterized protein</fullName>
    </submittedName>
</protein>
<gene>
    <name evidence="2" type="ORF">ERS137966_03903</name>
</gene>
<proteinExistence type="predicted"/>
<accession>A0ABP1YXV7</accession>
<evidence type="ECO:0000313" key="2">
    <source>
        <dbReference type="EMBL" id="CNL68777.1"/>
    </source>
</evidence>
<keyword evidence="1" id="KW-0472">Membrane</keyword>